<organism evidence="1 2">
    <name type="scientific">Winogradskyella jejuensis</name>
    <dbReference type="NCBI Taxonomy" id="1089305"/>
    <lineage>
        <taxon>Bacteria</taxon>
        <taxon>Pseudomonadati</taxon>
        <taxon>Bacteroidota</taxon>
        <taxon>Flavobacteriia</taxon>
        <taxon>Flavobacteriales</taxon>
        <taxon>Flavobacteriaceae</taxon>
        <taxon>Winogradskyella</taxon>
    </lineage>
</organism>
<dbReference type="RefSeq" id="WP_073084504.1">
    <property type="nucleotide sequence ID" value="NZ_FQWS01000001.1"/>
</dbReference>
<reference evidence="2" key="1">
    <citation type="submission" date="2016-11" db="EMBL/GenBank/DDBJ databases">
        <authorList>
            <person name="Varghese N."/>
            <person name="Submissions S."/>
        </authorList>
    </citation>
    <scope>NUCLEOTIDE SEQUENCE [LARGE SCALE GENOMIC DNA]</scope>
    <source>
        <strain evidence="2">DSM 25330</strain>
    </source>
</reference>
<evidence type="ECO:0008006" key="3">
    <source>
        <dbReference type="Google" id="ProtNLM"/>
    </source>
</evidence>
<keyword evidence="2" id="KW-1185">Reference proteome</keyword>
<dbReference type="OrthoDB" id="1201186at2"/>
<sequence>MKNKLLVLLCLAILGCSRNDNINNCNFLLNVGVNTSINLNLPQFSQLINTGNSVRLEGQGNGGLIITRVNSSTIRAWDAADPNHTFENCSILTINGINAVCGCADANEYSLITGQVLNGTNQPCTLKEYRVEFVGNNQYVISN</sequence>
<dbReference type="PROSITE" id="PS51257">
    <property type="entry name" value="PROKAR_LIPOPROTEIN"/>
    <property type="match status" value="1"/>
</dbReference>
<proteinExistence type="predicted"/>
<evidence type="ECO:0000313" key="2">
    <source>
        <dbReference type="Proteomes" id="UP000184522"/>
    </source>
</evidence>
<dbReference type="EMBL" id="FQWS01000001">
    <property type="protein sequence ID" value="SHG94766.1"/>
    <property type="molecule type" value="Genomic_DNA"/>
</dbReference>
<name>A0A1M5NYX0_9FLAO</name>
<accession>A0A1M5NYX0</accession>
<evidence type="ECO:0000313" key="1">
    <source>
        <dbReference type="EMBL" id="SHG94766.1"/>
    </source>
</evidence>
<gene>
    <name evidence="1" type="ORF">SAMN05444148_1335</name>
</gene>
<dbReference type="AlphaFoldDB" id="A0A1M5NYX0"/>
<dbReference type="STRING" id="1089305.SAMN05444148_1335"/>
<protein>
    <recommendedName>
        <fullName evidence="3">Ferredoxin subunit of nitrite reductase or a ring-hydroxylating dioxygenase</fullName>
    </recommendedName>
</protein>
<dbReference type="Proteomes" id="UP000184522">
    <property type="component" value="Unassembled WGS sequence"/>
</dbReference>